<reference evidence="9" key="1">
    <citation type="submission" date="2017-09" db="EMBL/GenBank/DDBJ databases">
        <title>Depth-based differentiation of microbial function through sediment-hosted aquifers and enrichment of novel symbionts in the deep terrestrial subsurface.</title>
        <authorList>
            <person name="Probst A.J."/>
            <person name="Ladd B."/>
            <person name="Jarett J.K."/>
            <person name="Geller-Mcgrath D.E."/>
            <person name="Sieber C.M.K."/>
            <person name="Emerson J.B."/>
            <person name="Anantharaman K."/>
            <person name="Thomas B.C."/>
            <person name="Malmstrom R."/>
            <person name="Stieglmeier M."/>
            <person name="Klingl A."/>
            <person name="Woyke T."/>
            <person name="Ryan C.M."/>
            <person name="Banfield J.F."/>
        </authorList>
    </citation>
    <scope>NUCLEOTIDE SEQUENCE [LARGE SCALE GENOMIC DNA]</scope>
</reference>
<dbReference type="InterPro" id="IPR010075">
    <property type="entry name" value="PRibForGlyAmidine_synth_PurQ"/>
</dbReference>
<dbReference type="SMART" id="SM01211">
    <property type="entry name" value="GATase_5"/>
    <property type="match status" value="1"/>
</dbReference>
<keyword evidence="4" id="KW-0658">Purine biosynthesis</keyword>
<name>A0A2M7TX34_9BACT</name>
<dbReference type="GO" id="GO:0016787">
    <property type="term" value="F:hydrolase activity"/>
    <property type="evidence" value="ECO:0007669"/>
    <property type="project" value="UniProtKB-KW"/>
</dbReference>
<dbReference type="GO" id="GO:0004642">
    <property type="term" value="F:phosphoribosylformylglycinamidine synthase activity"/>
    <property type="evidence" value="ECO:0007669"/>
    <property type="project" value="InterPro"/>
</dbReference>
<dbReference type="NCBIfam" id="TIGR01737">
    <property type="entry name" value="FGAM_synth_I"/>
    <property type="match status" value="1"/>
</dbReference>
<dbReference type="Gene3D" id="3.40.50.880">
    <property type="match status" value="1"/>
</dbReference>
<protein>
    <submittedName>
        <fullName evidence="8">Phosphoribosylformylglycinamidine synthase I</fullName>
    </submittedName>
</protein>
<dbReference type="SUPFAM" id="SSF52317">
    <property type="entry name" value="Class I glutamine amidotransferase-like"/>
    <property type="match status" value="1"/>
</dbReference>
<evidence type="ECO:0000256" key="6">
    <source>
        <dbReference type="ARBA" id="ARBA00022840"/>
    </source>
</evidence>
<evidence type="ECO:0000256" key="2">
    <source>
        <dbReference type="ARBA" id="ARBA00022598"/>
    </source>
</evidence>
<evidence type="ECO:0000256" key="5">
    <source>
        <dbReference type="ARBA" id="ARBA00022801"/>
    </source>
</evidence>
<keyword evidence="3" id="KW-0547">Nucleotide-binding</keyword>
<accession>A0A2M7TX34</accession>
<sequence>MKPKIAILRTDGTNCDEELFYAFEKAGGSSEMVHVNQLIHKEKDLKNYQILSLPGGFSYGDDILSGKILANELRHRLKSQLDAFIAEKKLMIGICNGFQTLVRMGYLPWNMKPAEEVSLIFNDSGHFECRWIKVRVAHSKCVFSRGLENKIFDMPVAHGEGKFVVKNKAVGQKIIDNNHTVFQYVDDGGKITMKYPENPNGSFHSIAGVTDESGHILGIMPHPERNTLKHHHPNWRSQSVRLCNSIFENAITYFK</sequence>
<evidence type="ECO:0000256" key="7">
    <source>
        <dbReference type="ARBA" id="ARBA00022962"/>
    </source>
</evidence>
<dbReference type="GO" id="GO:0006189">
    <property type="term" value="P:'de novo' IMP biosynthetic process"/>
    <property type="evidence" value="ECO:0007669"/>
    <property type="project" value="InterPro"/>
</dbReference>
<keyword evidence="6" id="KW-0067">ATP-binding</keyword>
<keyword evidence="2" id="KW-0436">Ligase</keyword>
<dbReference type="Proteomes" id="UP000228503">
    <property type="component" value="Unassembled WGS sequence"/>
</dbReference>
<organism evidence="8 9">
    <name type="scientific">Candidatus Roizmanbacteria bacterium CG_4_10_14_0_2_um_filter_39_13</name>
    <dbReference type="NCBI Taxonomy" id="1974825"/>
    <lineage>
        <taxon>Bacteria</taxon>
        <taxon>Candidatus Roizmaniibacteriota</taxon>
    </lineage>
</organism>
<evidence type="ECO:0000256" key="1">
    <source>
        <dbReference type="ARBA" id="ARBA00022490"/>
    </source>
</evidence>
<gene>
    <name evidence="8" type="primary">purQ</name>
    <name evidence="8" type="ORF">COY16_04610</name>
</gene>
<dbReference type="InterPro" id="IPR029062">
    <property type="entry name" value="Class_I_gatase-like"/>
</dbReference>
<dbReference type="GO" id="GO:0005524">
    <property type="term" value="F:ATP binding"/>
    <property type="evidence" value="ECO:0007669"/>
    <property type="project" value="UniProtKB-KW"/>
</dbReference>
<dbReference type="PIRSF" id="PIRSF001586">
    <property type="entry name" value="FGAM_synth_I"/>
    <property type="match status" value="1"/>
</dbReference>
<keyword evidence="7" id="KW-0315">Glutamine amidotransferase</keyword>
<evidence type="ECO:0000256" key="4">
    <source>
        <dbReference type="ARBA" id="ARBA00022755"/>
    </source>
</evidence>
<evidence type="ECO:0000313" key="8">
    <source>
        <dbReference type="EMBL" id="PIZ62391.1"/>
    </source>
</evidence>
<evidence type="ECO:0000256" key="3">
    <source>
        <dbReference type="ARBA" id="ARBA00022741"/>
    </source>
</evidence>
<dbReference type="PANTHER" id="PTHR10099">
    <property type="entry name" value="PHOSPHORIBOSYLFORMYLGLYCINAMIDINE SYNTHASE"/>
    <property type="match status" value="1"/>
</dbReference>
<keyword evidence="5" id="KW-0378">Hydrolase</keyword>
<dbReference type="AlphaFoldDB" id="A0A2M7TX34"/>
<dbReference type="EMBL" id="PFOB01000057">
    <property type="protein sequence ID" value="PIZ62391.1"/>
    <property type="molecule type" value="Genomic_DNA"/>
</dbReference>
<proteinExistence type="predicted"/>
<dbReference type="PANTHER" id="PTHR10099:SF1">
    <property type="entry name" value="PHOSPHORIBOSYLFORMYLGLYCINAMIDINE SYNTHASE"/>
    <property type="match status" value="1"/>
</dbReference>
<comment type="caution">
    <text evidence="8">The sequence shown here is derived from an EMBL/GenBank/DDBJ whole genome shotgun (WGS) entry which is preliminary data.</text>
</comment>
<evidence type="ECO:0000313" key="9">
    <source>
        <dbReference type="Proteomes" id="UP000228503"/>
    </source>
</evidence>
<dbReference type="GO" id="GO:0005737">
    <property type="term" value="C:cytoplasm"/>
    <property type="evidence" value="ECO:0007669"/>
    <property type="project" value="TreeGrafter"/>
</dbReference>
<dbReference type="PROSITE" id="PS51273">
    <property type="entry name" value="GATASE_TYPE_1"/>
    <property type="match status" value="1"/>
</dbReference>
<keyword evidence="1" id="KW-0963">Cytoplasm</keyword>
<dbReference type="Pfam" id="PF13507">
    <property type="entry name" value="GATase_5"/>
    <property type="match status" value="1"/>
</dbReference>